<dbReference type="EMBL" id="JAVDXZ010000001">
    <property type="protein sequence ID" value="MDR7328955.1"/>
    <property type="molecule type" value="Genomic_DNA"/>
</dbReference>
<evidence type="ECO:0000313" key="2">
    <source>
        <dbReference type="Proteomes" id="UP001180840"/>
    </source>
</evidence>
<protein>
    <submittedName>
        <fullName evidence="1">Uncharacterized protein</fullName>
    </submittedName>
</protein>
<evidence type="ECO:0000313" key="1">
    <source>
        <dbReference type="EMBL" id="MDR7328955.1"/>
    </source>
</evidence>
<reference evidence="1" key="1">
    <citation type="submission" date="2023-07" db="EMBL/GenBank/DDBJ databases">
        <title>Sequencing the genomes of 1000 actinobacteria strains.</title>
        <authorList>
            <person name="Klenk H.-P."/>
        </authorList>
    </citation>
    <scope>NUCLEOTIDE SEQUENCE</scope>
    <source>
        <strain evidence="1">DSM 107476</strain>
    </source>
</reference>
<organism evidence="1 2">
    <name type="scientific">Corynebacterium guangdongense</name>
    <dbReference type="NCBI Taxonomy" id="1783348"/>
    <lineage>
        <taxon>Bacteria</taxon>
        <taxon>Bacillati</taxon>
        <taxon>Actinomycetota</taxon>
        <taxon>Actinomycetes</taxon>
        <taxon>Mycobacteriales</taxon>
        <taxon>Corynebacteriaceae</taxon>
        <taxon>Corynebacterium</taxon>
    </lineage>
</organism>
<sequence length="100" mass="10590">MATMDEVRAARMSAARAHGQLMGNSSACTMSKSGQSFPAGKFWEGKTAALGELVRSGAADVSAEAARLHRDWCERVVPGEEREAEAYRNGGLEALAEFAG</sequence>
<comment type="caution">
    <text evidence="1">The sequence shown here is derived from an EMBL/GenBank/DDBJ whole genome shotgun (WGS) entry which is preliminary data.</text>
</comment>
<dbReference type="Proteomes" id="UP001180840">
    <property type="component" value="Unassembled WGS sequence"/>
</dbReference>
<accession>A0ABU1ZW20</accession>
<gene>
    <name evidence="1" type="ORF">J2S39_000631</name>
</gene>
<keyword evidence="2" id="KW-1185">Reference proteome</keyword>
<dbReference type="RefSeq" id="WP_290197941.1">
    <property type="nucleotide sequence ID" value="NZ_CP047654.1"/>
</dbReference>
<proteinExistence type="predicted"/>
<name>A0ABU1ZW20_9CORY</name>